<keyword evidence="6 10" id="KW-0594">Phospholipid biosynthesis</keyword>
<keyword evidence="4 10" id="KW-0808">Transferase</keyword>
<dbReference type="PIRSF" id="PIRSF002465">
    <property type="entry name" value="Phsphlp_syn_PlsX"/>
    <property type="match status" value="1"/>
</dbReference>
<evidence type="ECO:0000256" key="6">
    <source>
        <dbReference type="ARBA" id="ARBA00023209"/>
    </source>
</evidence>
<evidence type="ECO:0000313" key="11">
    <source>
        <dbReference type="EMBL" id="SNZ09521.1"/>
    </source>
</evidence>
<dbReference type="PANTHER" id="PTHR30100:SF1">
    <property type="entry name" value="PHOSPHATE ACYLTRANSFERASE"/>
    <property type="match status" value="1"/>
</dbReference>
<dbReference type="GO" id="GO:0043811">
    <property type="term" value="F:phosphate:acyl-[acyl carrier protein] acyltransferase activity"/>
    <property type="evidence" value="ECO:0007669"/>
    <property type="project" value="UniProtKB-UniRule"/>
</dbReference>
<dbReference type="SUPFAM" id="SSF53659">
    <property type="entry name" value="Isocitrate/Isopropylmalate dehydrogenase-like"/>
    <property type="match status" value="1"/>
</dbReference>
<keyword evidence="2 10" id="KW-0963">Cytoplasm</keyword>
<gene>
    <name evidence="10" type="primary">plsX</name>
    <name evidence="11" type="ORF">SAMN05421503_1255</name>
</gene>
<keyword evidence="3 10" id="KW-0444">Lipid biosynthesis</keyword>
<keyword evidence="5 10" id="KW-0443">Lipid metabolism</keyword>
<dbReference type="EC" id="2.3.1.274" evidence="8 10"/>
<dbReference type="RefSeq" id="WP_097040367.1">
    <property type="nucleotide sequence ID" value="NZ_OBEK01000002.1"/>
</dbReference>
<evidence type="ECO:0000256" key="9">
    <source>
        <dbReference type="ARBA" id="ARBA00046608"/>
    </source>
</evidence>
<comment type="subcellular location">
    <subcellularLocation>
        <location evidence="10">Cytoplasm</location>
    </subcellularLocation>
    <text evidence="10">Associated with the membrane possibly through PlsY.</text>
</comment>
<dbReference type="InterPro" id="IPR003664">
    <property type="entry name" value="FA_synthesis"/>
</dbReference>
<dbReference type="InterPro" id="IPR012281">
    <property type="entry name" value="Phospholipid_synth_PlsX-like"/>
</dbReference>
<reference evidence="12" key="1">
    <citation type="submission" date="2017-09" db="EMBL/GenBank/DDBJ databases">
        <authorList>
            <person name="Varghese N."/>
            <person name="Submissions S."/>
        </authorList>
    </citation>
    <scope>NUCLEOTIDE SEQUENCE [LARGE SCALE GENOMIC DNA]</scope>
    <source>
        <strain evidence="12">CGMCC 1.8913</strain>
    </source>
</reference>
<comment type="similarity">
    <text evidence="10">Belongs to the PlsX family.</text>
</comment>
<evidence type="ECO:0000256" key="2">
    <source>
        <dbReference type="ARBA" id="ARBA00022490"/>
    </source>
</evidence>
<evidence type="ECO:0000256" key="5">
    <source>
        <dbReference type="ARBA" id="ARBA00023098"/>
    </source>
</evidence>
<evidence type="ECO:0000256" key="1">
    <source>
        <dbReference type="ARBA" id="ARBA00001232"/>
    </source>
</evidence>
<dbReference type="OrthoDB" id="9806408at2"/>
<dbReference type="Gene3D" id="3.40.718.10">
    <property type="entry name" value="Isopropylmalate Dehydrogenase"/>
    <property type="match status" value="1"/>
</dbReference>
<dbReference type="GO" id="GO:0008654">
    <property type="term" value="P:phospholipid biosynthetic process"/>
    <property type="evidence" value="ECO:0007669"/>
    <property type="project" value="UniProtKB-KW"/>
</dbReference>
<organism evidence="11 12">
    <name type="scientific">Terribacillus aidingensis</name>
    <dbReference type="NCBI Taxonomy" id="586416"/>
    <lineage>
        <taxon>Bacteria</taxon>
        <taxon>Bacillati</taxon>
        <taxon>Bacillota</taxon>
        <taxon>Bacilli</taxon>
        <taxon>Bacillales</taxon>
        <taxon>Bacillaceae</taxon>
        <taxon>Terribacillus</taxon>
    </lineage>
</organism>
<proteinExistence type="inferred from homology"/>
<keyword evidence="11" id="KW-0012">Acyltransferase</keyword>
<comment type="catalytic activity">
    <reaction evidence="1 10">
        <text>a fatty acyl-[ACP] + phosphate = an acyl phosphate + holo-[ACP]</text>
        <dbReference type="Rhea" id="RHEA:42292"/>
        <dbReference type="Rhea" id="RHEA-COMP:9685"/>
        <dbReference type="Rhea" id="RHEA-COMP:14125"/>
        <dbReference type="ChEBI" id="CHEBI:43474"/>
        <dbReference type="ChEBI" id="CHEBI:59918"/>
        <dbReference type="ChEBI" id="CHEBI:64479"/>
        <dbReference type="ChEBI" id="CHEBI:138651"/>
        <dbReference type="EC" id="2.3.1.274"/>
    </reaction>
</comment>
<evidence type="ECO:0000256" key="4">
    <source>
        <dbReference type="ARBA" id="ARBA00022679"/>
    </source>
</evidence>
<keyword evidence="12" id="KW-1185">Reference proteome</keyword>
<accession>A0A285NPG0</accession>
<evidence type="ECO:0000313" key="12">
    <source>
        <dbReference type="Proteomes" id="UP000219356"/>
    </source>
</evidence>
<dbReference type="Proteomes" id="UP000219356">
    <property type="component" value="Unassembled WGS sequence"/>
</dbReference>
<dbReference type="STRING" id="586416.GZ22_06685"/>
<dbReference type="GO" id="GO:0005737">
    <property type="term" value="C:cytoplasm"/>
    <property type="evidence" value="ECO:0007669"/>
    <property type="project" value="UniProtKB-SubCell"/>
</dbReference>
<comment type="subunit">
    <text evidence="9 10">Homodimer. Probably interacts with PlsY.</text>
</comment>
<evidence type="ECO:0000256" key="10">
    <source>
        <dbReference type="HAMAP-Rule" id="MF_00019"/>
    </source>
</evidence>
<comment type="pathway">
    <text evidence="10">Lipid metabolism; phospholipid metabolism.</text>
</comment>
<dbReference type="PANTHER" id="PTHR30100">
    <property type="entry name" value="FATTY ACID/PHOSPHOLIPID SYNTHESIS PROTEIN PLSX"/>
    <property type="match status" value="1"/>
</dbReference>
<evidence type="ECO:0000256" key="7">
    <source>
        <dbReference type="ARBA" id="ARBA00023264"/>
    </source>
</evidence>
<name>A0A285NPG0_9BACI</name>
<protein>
    <recommendedName>
        <fullName evidence="8 10">Phosphate acyltransferase</fullName>
        <ecNumber evidence="8 10">2.3.1.274</ecNumber>
    </recommendedName>
    <alternativeName>
        <fullName evidence="10">Acyl-ACP phosphotransacylase</fullName>
    </alternativeName>
    <alternativeName>
        <fullName evidence="10">Acyl-[acyl-carrier-protein]--phosphate acyltransferase</fullName>
    </alternativeName>
    <alternativeName>
        <fullName evidence="10">Phosphate-acyl-ACP acyltransferase</fullName>
    </alternativeName>
</protein>
<evidence type="ECO:0000256" key="8">
    <source>
        <dbReference type="ARBA" id="ARBA00024069"/>
    </source>
</evidence>
<dbReference type="AlphaFoldDB" id="A0A285NPG0"/>
<comment type="function">
    <text evidence="10">Catalyzes the reversible formation of acyl-phosphate (acyl-PO(4)) from acyl-[acyl-carrier-protein] (acyl-ACP). This enzyme utilizes acyl-ACP as fatty acyl donor, but not acyl-CoA.</text>
</comment>
<evidence type="ECO:0000256" key="3">
    <source>
        <dbReference type="ARBA" id="ARBA00022516"/>
    </source>
</evidence>
<dbReference type="EMBL" id="OBEK01000002">
    <property type="protein sequence ID" value="SNZ09521.1"/>
    <property type="molecule type" value="Genomic_DNA"/>
</dbReference>
<dbReference type="NCBIfam" id="TIGR00182">
    <property type="entry name" value="plsX"/>
    <property type="match status" value="1"/>
</dbReference>
<dbReference type="UniPathway" id="UPA00085"/>
<dbReference type="Pfam" id="PF02504">
    <property type="entry name" value="FA_synthesis"/>
    <property type="match status" value="1"/>
</dbReference>
<dbReference type="GO" id="GO:0006633">
    <property type="term" value="P:fatty acid biosynthetic process"/>
    <property type="evidence" value="ECO:0007669"/>
    <property type="project" value="UniProtKB-UniRule"/>
</dbReference>
<keyword evidence="7 10" id="KW-1208">Phospholipid metabolism</keyword>
<sequence length="336" mass="35870">MRIAIDAMGGDHAPEEIVKGAVLAATEDASLQLTLVGDQKKIEPHLGEVRPSNIQIIHTEEFITADDEPVRAIRRKKQSSLVLTAQEVKEGRADACVSAGNTGALMTAGLMVVGRIKGIERPALSPTLPTMDGKGFVLLDVGANIDAKASHLLQYAIMGSIYAEKVRGIENPRVGLLNVGAENGKGNDLTKKAFELLSQAPINFVGNVEGRDFLTGDFDVVVTDGFSGNIALKTIEGTASMFFSMMKKAFLQNMKTKLAAGMMKSQLKEIKASTEYAEYGGAALFGLGAPVVKAHGSSNARAIQVAIKQTKQMAEKNVTGIIEETIKQIKTDEEEV</sequence>
<dbReference type="HAMAP" id="MF_00019">
    <property type="entry name" value="PlsX"/>
    <property type="match status" value="1"/>
</dbReference>